<keyword evidence="3" id="KW-1185">Reference proteome</keyword>
<feature type="compositionally biased region" description="Basic residues" evidence="1">
    <location>
        <begin position="39"/>
        <end position="49"/>
    </location>
</feature>
<protein>
    <submittedName>
        <fullName evidence="2">Uncharacterized protein</fullName>
    </submittedName>
</protein>
<accession>A0AAP0JU61</accession>
<evidence type="ECO:0000313" key="3">
    <source>
        <dbReference type="Proteomes" id="UP001419268"/>
    </source>
</evidence>
<comment type="caution">
    <text evidence="2">The sequence shown here is derived from an EMBL/GenBank/DDBJ whole genome shotgun (WGS) entry which is preliminary data.</text>
</comment>
<organism evidence="2 3">
    <name type="scientific">Stephania cephalantha</name>
    <dbReference type="NCBI Taxonomy" id="152367"/>
    <lineage>
        <taxon>Eukaryota</taxon>
        <taxon>Viridiplantae</taxon>
        <taxon>Streptophyta</taxon>
        <taxon>Embryophyta</taxon>
        <taxon>Tracheophyta</taxon>
        <taxon>Spermatophyta</taxon>
        <taxon>Magnoliopsida</taxon>
        <taxon>Ranunculales</taxon>
        <taxon>Menispermaceae</taxon>
        <taxon>Menispermoideae</taxon>
        <taxon>Cissampelideae</taxon>
        <taxon>Stephania</taxon>
    </lineage>
</organism>
<reference evidence="2 3" key="1">
    <citation type="submission" date="2024-01" db="EMBL/GenBank/DDBJ databases">
        <title>Genome assemblies of Stephania.</title>
        <authorList>
            <person name="Yang L."/>
        </authorList>
    </citation>
    <scope>NUCLEOTIDE SEQUENCE [LARGE SCALE GENOMIC DNA]</scope>
    <source>
        <strain evidence="2">JXDWG</strain>
        <tissue evidence="2">Leaf</tissue>
    </source>
</reference>
<dbReference type="Proteomes" id="UP001419268">
    <property type="component" value="Unassembled WGS sequence"/>
</dbReference>
<evidence type="ECO:0000256" key="1">
    <source>
        <dbReference type="SAM" id="MobiDB-lite"/>
    </source>
</evidence>
<gene>
    <name evidence="2" type="ORF">Scep_009943</name>
</gene>
<feature type="region of interest" description="Disordered" evidence="1">
    <location>
        <begin position="1"/>
        <end position="61"/>
    </location>
</feature>
<dbReference type="AlphaFoldDB" id="A0AAP0JU61"/>
<dbReference type="EMBL" id="JBBNAG010000004">
    <property type="protein sequence ID" value="KAK9140262.1"/>
    <property type="molecule type" value="Genomic_DNA"/>
</dbReference>
<proteinExistence type="predicted"/>
<name>A0AAP0JU61_9MAGN</name>
<sequence>MANSDELPWQFVRARGRQGSSLPCMRTPPGVGDGSPTPAKKKKKKKLQKQSRCFVSSRGRR</sequence>
<evidence type="ECO:0000313" key="2">
    <source>
        <dbReference type="EMBL" id="KAK9140262.1"/>
    </source>
</evidence>